<dbReference type="Proteomes" id="UP000075714">
    <property type="component" value="Unassembled WGS sequence"/>
</dbReference>
<keyword evidence="3" id="KW-0677">Repeat</keyword>
<dbReference type="InterPro" id="IPR001611">
    <property type="entry name" value="Leu-rich_rpt"/>
</dbReference>
<dbReference type="SMART" id="SM00365">
    <property type="entry name" value="LRR_SD22"/>
    <property type="match status" value="5"/>
</dbReference>
<comment type="caution">
    <text evidence="5">The sequence shown here is derived from an EMBL/GenBank/DDBJ whole genome shotgun (WGS) entry which is preliminary data.</text>
</comment>
<feature type="compositionally biased region" description="Acidic residues" evidence="4">
    <location>
        <begin position="527"/>
        <end position="536"/>
    </location>
</feature>
<dbReference type="STRING" id="33097.A0A150GXH0"/>
<feature type="region of interest" description="Disordered" evidence="4">
    <location>
        <begin position="630"/>
        <end position="655"/>
    </location>
</feature>
<dbReference type="PROSITE" id="PS51450">
    <property type="entry name" value="LRR"/>
    <property type="match status" value="5"/>
</dbReference>
<evidence type="ECO:0000256" key="4">
    <source>
        <dbReference type="SAM" id="MobiDB-lite"/>
    </source>
</evidence>
<dbReference type="InterPro" id="IPR003591">
    <property type="entry name" value="Leu-rich_rpt_typical-subtyp"/>
</dbReference>
<gene>
    <name evidence="5" type="ORF">GPECTOR_4g579</name>
</gene>
<dbReference type="SMART" id="SM00369">
    <property type="entry name" value="LRR_TYP"/>
    <property type="match status" value="6"/>
</dbReference>
<evidence type="ECO:0000256" key="2">
    <source>
        <dbReference type="ARBA" id="ARBA00022614"/>
    </source>
</evidence>
<dbReference type="GO" id="GO:0005930">
    <property type="term" value="C:axoneme"/>
    <property type="evidence" value="ECO:0007669"/>
    <property type="project" value="UniProtKB-SubCell"/>
</dbReference>
<evidence type="ECO:0000313" key="6">
    <source>
        <dbReference type="Proteomes" id="UP000075714"/>
    </source>
</evidence>
<dbReference type="PANTHER" id="PTHR46652">
    <property type="entry name" value="LEUCINE-RICH REPEAT AND IQ DOMAIN-CONTAINING PROTEIN 1-RELATED"/>
    <property type="match status" value="1"/>
</dbReference>
<keyword evidence="6" id="KW-1185">Reference proteome</keyword>
<evidence type="ECO:0000313" key="5">
    <source>
        <dbReference type="EMBL" id="KXZ54514.1"/>
    </source>
</evidence>
<evidence type="ECO:0000256" key="1">
    <source>
        <dbReference type="ARBA" id="ARBA00004430"/>
    </source>
</evidence>
<feature type="compositionally biased region" description="Gly residues" evidence="4">
    <location>
        <begin position="367"/>
        <end position="380"/>
    </location>
</feature>
<dbReference type="InterPro" id="IPR050836">
    <property type="entry name" value="SDS22/Internalin_LRR"/>
</dbReference>
<dbReference type="InterPro" id="IPR032675">
    <property type="entry name" value="LRR_dom_sf"/>
</dbReference>
<proteinExistence type="predicted"/>
<feature type="region of interest" description="Disordered" evidence="4">
    <location>
        <begin position="341"/>
        <end position="385"/>
    </location>
</feature>
<feature type="compositionally biased region" description="Low complexity" evidence="4">
    <location>
        <begin position="504"/>
        <end position="513"/>
    </location>
</feature>
<dbReference type="InterPro" id="IPR025875">
    <property type="entry name" value="Leu-rich_rpt_4"/>
</dbReference>
<feature type="region of interest" description="Disordered" evidence="4">
    <location>
        <begin position="278"/>
        <end position="321"/>
    </location>
</feature>
<feature type="region of interest" description="Disordered" evidence="4">
    <location>
        <begin position="472"/>
        <end position="544"/>
    </location>
</feature>
<dbReference type="GO" id="GO:0005634">
    <property type="term" value="C:nucleus"/>
    <property type="evidence" value="ECO:0007669"/>
    <property type="project" value="InterPro"/>
</dbReference>
<dbReference type="SMART" id="SM00364">
    <property type="entry name" value="LRR_BAC"/>
    <property type="match status" value="7"/>
</dbReference>
<dbReference type="GO" id="GO:0006351">
    <property type="term" value="P:DNA-templated transcription"/>
    <property type="evidence" value="ECO:0007669"/>
    <property type="project" value="InterPro"/>
</dbReference>
<organism evidence="5 6">
    <name type="scientific">Gonium pectorale</name>
    <name type="common">Green alga</name>
    <dbReference type="NCBI Taxonomy" id="33097"/>
    <lineage>
        <taxon>Eukaryota</taxon>
        <taxon>Viridiplantae</taxon>
        <taxon>Chlorophyta</taxon>
        <taxon>core chlorophytes</taxon>
        <taxon>Chlorophyceae</taxon>
        <taxon>CS clade</taxon>
        <taxon>Chlamydomonadales</taxon>
        <taxon>Volvocaceae</taxon>
        <taxon>Gonium</taxon>
    </lineage>
</organism>
<keyword evidence="2" id="KW-0433">Leucine-rich repeat</keyword>
<evidence type="ECO:0000256" key="3">
    <source>
        <dbReference type="ARBA" id="ARBA00022737"/>
    </source>
</evidence>
<dbReference type="InterPro" id="IPR006886">
    <property type="entry name" value="RNA_pol_III_Rpc5"/>
</dbReference>
<comment type="subcellular location">
    <subcellularLocation>
        <location evidence="1">Cytoplasm</location>
        <location evidence="1">Cytoskeleton</location>
        <location evidence="1">Cilium axoneme</location>
    </subcellularLocation>
</comment>
<dbReference type="Pfam" id="PF12799">
    <property type="entry name" value="LRR_4"/>
    <property type="match status" value="1"/>
</dbReference>
<name>A0A150GXH0_GONPE</name>
<dbReference type="EMBL" id="LSYV01000005">
    <property type="protein sequence ID" value="KXZ54514.1"/>
    <property type="molecule type" value="Genomic_DNA"/>
</dbReference>
<dbReference type="Gene3D" id="3.80.10.10">
    <property type="entry name" value="Ribonuclease Inhibitor"/>
    <property type="match status" value="2"/>
</dbReference>
<accession>A0A150GXH0</accession>
<dbReference type="OrthoDB" id="340681at2759"/>
<feature type="compositionally biased region" description="Low complexity" evidence="4">
    <location>
        <begin position="288"/>
        <end position="301"/>
    </location>
</feature>
<feature type="compositionally biased region" description="Low complexity" evidence="4">
    <location>
        <begin position="481"/>
        <end position="496"/>
    </location>
</feature>
<dbReference type="Pfam" id="PF04801">
    <property type="entry name" value="RPC5"/>
    <property type="match status" value="1"/>
</dbReference>
<sequence>MSSLDPSRGRSRRLESLEKLKELRLSDNRLTSATPLQRLSELHTLALDGNLFTQIEGLQGLRSLKVLNLSYNQLSTVSSLGRLTSLEVLHVAGNQITDLEGLTGCPALRVLNACSNRLTHVKGLGRCASLSELHVADNKLTDLSGLKMVASSLEILDVSGNGLASLSGLCSLPKLTELFARENSIEGVEGLPARVPALELLDLASNRLSSSPAALAKALSPLTDLAALQLHGNDRLCAATSTSADGSATDYTAQLFAGLPSLELCDGRERPQTLALEQPGAGAGQGTGPAAAAAEDQPANGDGAQANDSGSGGGTAGGSLDPTIAEMEAFRKRLGIRTYAPQYAGRPGTSGSGGSRPGTAAGTRPGTAGGRPGTSGGRPGTGDFRETMVSYSANLKSVLSQMRANLKLPVYEAAQKLKAEGVAQLPQMPLAPEYTALPRTTGLALLAGEDRADVERREEALQMFERLFGSEGASGSGAGGSASAAATPPRTPLTPGAGPGAGAGASAAALAARNGVAKGGQGPSGRDEEEEEEDEVELRSSGLGGLPQIGVKAMRYKPQAKRIEVDLPLDTESRNYNDVIEDVKKIKQVTLRSTLAEDRTNLAVATIKGGKLLIAPLDFAVQMRPSMHHLNVASTGKEGKGNAESDDEEDDEPKLHAVEVQVQKRETERQAQARKNSYAYIAQKEEEEAFVNLSVHLEDSEAAARIWDKFMSAKEVDHTANKLGRRDYLRAIVPPPPAPPTFGGAHTDGTPAAAGTIGAASQLSEAARAALPGALRVLFQEHTVCSMGNVRTWLDSNPAAAAAKEAALLHDKELHQAVMAAGNVVSMHRVYVATKTGDEKTDPLRKLVVELLEAKESFKRSEFNDLARTNNMTFTETQYNKVVKDVCESRGNTWHIKNGASGL</sequence>
<reference evidence="6" key="1">
    <citation type="journal article" date="2016" name="Nat. Commun.">
        <title>The Gonium pectorale genome demonstrates co-option of cell cycle regulation during the evolution of multicellularity.</title>
        <authorList>
            <person name="Hanschen E.R."/>
            <person name="Marriage T.N."/>
            <person name="Ferris P.J."/>
            <person name="Hamaji T."/>
            <person name="Toyoda A."/>
            <person name="Fujiyama A."/>
            <person name="Neme R."/>
            <person name="Noguchi H."/>
            <person name="Minakuchi Y."/>
            <person name="Suzuki M."/>
            <person name="Kawai-Toyooka H."/>
            <person name="Smith D.R."/>
            <person name="Sparks H."/>
            <person name="Anderson J."/>
            <person name="Bakaric R."/>
            <person name="Luria V."/>
            <person name="Karger A."/>
            <person name="Kirschner M.W."/>
            <person name="Durand P.M."/>
            <person name="Michod R.E."/>
            <person name="Nozaki H."/>
            <person name="Olson B.J."/>
        </authorList>
    </citation>
    <scope>NUCLEOTIDE SEQUENCE [LARGE SCALE GENOMIC DNA]</scope>
    <source>
        <strain evidence="6">NIES-2863</strain>
    </source>
</reference>
<dbReference type="PANTHER" id="PTHR46652:SF3">
    <property type="entry name" value="LEUCINE-RICH REPEAT-CONTAINING PROTEIN 9"/>
    <property type="match status" value="1"/>
</dbReference>
<dbReference type="SUPFAM" id="SSF52058">
    <property type="entry name" value="L domain-like"/>
    <property type="match status" value="1"/>
</dbReference>
<protein>
    <submittedName>
        <fullName evidence="5">Uncharacterized protein</fullName>
    </submittedName>
</protein>
<feature type="compositionally biased region" description="Low complexity" evidence="4">
    <location>
        <begin position="357"/>
        <end position="366"/>
    </location>
</feature>
<dbReference type="AlphaFoldDB" id="A0A150GXH0"/>